<gene>
    <name evidence="2" type="ORF">AG1IA_10139</name>
</gene>
<protein>
    <submittedName>
        <fullName evidence="2">Uncharacterized protein</fullName>
    </submittedName>
</protein>
<accession>L8WCE7</accession>
<keyword evidence="3" id="KW-1185">Reference proteome</keyword>
<comment type="caution">
    <text evidence="2">The sequence shown here is derived from an EMBL/GenBank/DDBJ whole genome shotgun (WGS) entry which is preliminary data.</text>
</comment>
<name>L8WCE7_THACA</name>
<dbReference type="EMBL" id="AFRT01005148">
    <property type="protein sequence ID" value="ELU35831.1"/>
    <property type="molecule type" value="Genomic_DNA"/>
</dbReference>
<dbReference type="HOGENOM" id="CLU_2706505_0_0_1"/>
<evidence type="ECO:0000256" key="1">
    <source>
        <dbReference type="SAM" id="MobiDB-lite"/>
    </source>
</evidence>
<feature type="region of interest" description="Disordered" evidence="1">
    <location>
        <begin position="21"/>
        <end position="43"/>
    </location>
</feature>
<dbReference type="Proteomes" id="UP000011668">
    <property type="component" value="Unassembled WGS sequence"/>
</dbReference>
<proteinExistence type="predicted"/>
<evidence type="ECO:0000313" key="2">
    <source>
        <dbReference type="EMBL" id="ELU35831.1"/>
    </source>
</evidence>
<organism evidence="2 3">
    <name type="scientific">Thanatephorus cucumeris (strain AG1-IA)</name>
    <name type="common">Rice sheath blight fungus</name>
    <name type="synonym">Rhizoctonia solani</name>
    <dbReference type="NCBI Taxonomy" id="983506"/>
    <lineage>
        <taxon>Eukaryota</taxon>
        <taxon>Fungi</taxon>
        <taxon>Dikarya</taxon>
        <taxon>Basidiomycota</taxon>
        <taxon>Agaricomycotina</taxon>
        <taxon>Agaricomycetes</taxon>
        <taxon>Cantharellales</taxon>
        <taxon>Ceratobasidiaceae</taxon>
        <taxon>Rhizoctonia</taxon>
        <taxon>Rhizoctonia solani AG-1</taxon>
    </lineage>
</organism>
<feature type="compositionally biased region" description="Polar residues" evidence="1">
    <location>
        <begin position="30"/>
        <end position="39"/>
    </location>
</feature>
<sequence>MTEFDRSNAFACRSLSALKRPGKALPGSHTPITSMTKSPVDNADSHITRSRLFVRIRPRPGGRLLDFDELVER</sequence>
<evidence type="ECO:0000313" key="3">
    <source>
        <dbReference type="Proteomes" id="UP000011668"/>
    </source>
</evidence>
<dbReference type="AlphaFoldDB" id="L8WCE7"/>
<reference evidence="2 3" key="1">
    <citation type="journal article" date="2013" name="Nat. Commun.">
        <title>The evolution and pathogenic mechanisms of the rice sheath blight pathogen.</title>
        <authorList>
            <person name="Zheng A."/>
            <person name="Lin R."/>
            <person name="Xu L."/>
            <person name="Qin P."/>
            <person name="Tang C."/>
            <person name="Ai P."/>
            <person name="Zhang D."/>
            <person name="Liu Y."/>
            <person name="Sun Z."/>
            <person name="Feng H."/>
            <person name="Wang Y."/>
            <person name="Chen Y."/>
            <person name="Liang X."/>
            <person name="Fu R."/>
            <person name="Li Q."/>
            <person name="Zhang J."/>
            <person name="Yu X."/>
            <person name="Xie Z."/>
            <person name="Ding L."/>
            <person name="Guan P."/>
            <person name="Tang J."/>
            <person name="Liang Y."/>
            <person name="Wang S."/>
            <person name="Deng Q."/>
            <person name="Li S."/>
            <person name="Zhu J."/>
            <person name="Wang L."/>
            <person name="Liu H."/>
            <person name="Li P."/>
        </authorList>
    </citation>
    <scope>NUCLEOTIDE SEQUENCE [LARGE SCALE GENOMIC DNA]</scope>
    <source>
        <strain evidence="3">AG-1 IA</strain>
    </source>
</reference>